<evidence type="ECO:0000313" key="1">
    <source>
        <dbReference type="EMBL" id="MEN7537543.1"/>
    </source>
</evidence>
<dbReference type="NCBIfam" id="TIGR02215">
    <property type="entry name" value="phage_chp_gp8"/>
    <property type="match status" value="1"/>
</dbReference>
<keyword evidence="2" id="KW-1185">Reference proteome</keyword>
<dbReference type="InterPro" id="IPR011738">
    <property type="entry name" value="Phage_CHP"/>
</dbReference>
<dbReference type="CDD" id="cd08054">
    <property type="entry name" value="gp6"/>
    <property type="match status" value="1"/>
</dbReference>
<dbReference type="Proteomes" id="UP001484535">
    <property type="component" value="Unassembled WGS sequence"/>
</dbReference>
<dbReference type="Gene3D" id="1.10.3230.30">
    <property type="entry name" value="Phage gp6-like head-tail connector protein"/>
    <property type="match status" value="1"/>
</dbReference>
<organism evidence="1 2">
    <name type="scientific">Aurantiacibacter flavus</name>
    <dbReference type="NCBI Taxonomy" id="3145232"/>
    <lineage>
        <taxon>Bacteria</taxon>
        <taxon>Pseudomonadati</taxon>
        <taxon>Pseudomonadota</taxon>
        <taxon>Alphaproteobacteria</taxon>
        <taxon>Sphingomonadales</taxon>
        <taxon>Erythrobacteraceae</taxon>
        <taxon>Aurantiacibacter</taxon>
    </lineage>
</organism>
<reference evidence="1 2" key="1">
    <citation type="submission" date="2024-05" db="EMBL/GenBank/DDBJ databases">
        <authorList>
            <person name="Park S."/>
        </authorList>
    </citation>
    <scope>NUCLEOTIDE SEQUENCE [LARGE SCALE GENOMIC DNA]</scope>
    <source>
        <strain evidence="1 2">DGU5</strain>
    </source>
</reference>
<comment type="caution">
    <text evidence="1">The sequence shown here is derived from an EMBL/GenBank/DDBJ whole genome shotgun (WGS) entry which is preliminary data.</text>
</comment>
<evidence type="ECO:0000313" key="2">
    <source>
        <dbReference type="Proteomes" id="UP001484535"/>
    </source>
</evidence>
<dbReference type="EMBL" id="JBDLBR010000003">
    <property type="protein sequence ID" value="MEN7537543.1"/>
    <property type="molecule type" value="Genomic_DNA"/>
</dbReference>
<proteinExistence type="predicted"/>
<evidence type="ECO:0008006" key="3">
    <source>
        <dbReference type="Google" id="ProtNLM"/>
    </source>
</evidence>
<dbReference type="RefSeq" id="WP_346784993.1">
    <property type="nucleotide sequence ID" value="NZ_JBDLBR010000003.1"/>
</dbReference>
<name>A0ABV0CXF3_9SPHN</name>
<sequence length="182" mass="19903">MQRQLVTPPDLAGAALTELKAWLAITTARDDAELTRLLAASLATCEAFTGRIALEATYEEMREASTSWQTLDLTPVRAILAVETLASDASRTTLPPTGYLVDITARAEGRFRLAVPVSEKRLVVRYTAGLAADWDLLPADLCHGVLRLAAHHFRAREDDSAKTAPPAAVAALWQPWRRMRLA</sequence>
<accession>A0ABV0CXF3</accession>
<protein>
    <recommendedName>
        <fullName evidence="3">PhiE125 gp8 family phage protein</fullName>
    </recommendedName>
</protein>
<gene>
    <name evidence="1" type="ORF">ABDJ38_10195</name>
</gene>